<keyword evidence="3" id="KW-0653">Protein transport</keyword>
<evidence type="ECO:0000256" key="2">
    <source>
        <dbReference type="ARBA" id="ARBA00022448"/>
    </source>
</evidence>
<dbReference type="GO" id="GO:0007030">
    <property type="term" value="P:Golgi organization"/>
    <property type="evidence" value="ECO:0007669"/>
    <property type="project" value="UniProtKB-UniRule"/>
</dbReference>
<organism evidence="6 7">
    <name type="scientific">Mucor plumbeus</name>
    <dbReference type="NCBI Taxonomy" id="97098"/>
    <lineage>
        <taxon>Eukaryota</taxon>
        <taxon>Fungi</taxon>
        <taxon>Fungi incertae sedis</taxon>
        <taxon>Mucoromycota</taxon>
        <taxon>Mucoromycotina</taxon>
        <taxon>Mucoromycetes</taxon>
        <taxon>Mucorales</taxon>
        <taxon>Mucorineae</taxon>
        <taxon>Mucoraceae</taxon>
        <taxon>Mucor</taxon>
    </lineage>
</organism>
<dbReference type="GO" id="GO:0015031">
    <property type="term" value="P:protein transport"/>
    <property type="evidence" value="ECO:0007669"/>
    <property type="project" value="UniProtKB-UniRule"/>
</dbReference>
<dbReference type="Proteomes" id="UP000650833">
    <property type="component" value="Unassembled WGS sequence"/>
</dbReference>
<accession>A0A8H7QLR3</accession>
<dbReference type="GO" id="GO:0016020">
    <property type="term" value="C:membrane"/>
    <property type="evidence" value="ECO:0007669"/>
    <property type="project" value="TreeGrafter"/>
</dbReference>
<keyword evidence="3" id="KW-0445">Lipid transport</keyword>
<dbReference type="PANTHER" id="PTHR15954:SF4">
    <property type="entry name" value="VACUOLAR PROTEIN SORTING-ASSOCIATED PROTEIN 51 HOMOLOG"/>
    <property type="match status" value="1"/>
</dbReference>
<evidence type="ECO:0000256" key="1">
    <source>
        <dbReference type="ARBA" id="ARBA00006080"/>
    </source>
</evidence>
<dbReference type="AlphaFoldDB" id="A0A8H7QLR3"/>
<evidence type="ECO:0000313" key="7">
    <source>
        <dbReference type="Proteomes" id="UP000650833"/>
    </source>
</evidence>
<evidence type="ECO:0000313" key="6">
    <source>
        <dbReference type="EMBL" id="KAG2193888.1"/>
    </source>
</evidence>
<comment type="subunit">
    <text evidence="3">Component of the Golgi-associated retrograde protein (GARP) complex.</text>
</comment>
<dbReference type="GO" id="GO:0048193">
    <property type="term" value="P:Golgi vesicle transport"/>
    <property type="evidence" value="ECO:0007669"/>
    <property type="project" value="TreeGrafter"/>
</dbReference>
<keyword evidence="2 3" id="KW-0813">Transport</keyword>
<protein>
    <recommendedName>
        <fullName evidence="3">Vacuolar protein sorting-associated protein 51 homolog</fullName>
    </recommendedName>
</protein>
<reference evidence="6" key="1">
    <citation type="submission" date="2020-12" db="EMBL/GenBank/DDBJ databases">
        <title>Metabolic potential, ecology and presence of endohyphal bacteria is reflected in genomic diversity of Mucoromycotina.</title>
        <authorList>
            <person name="Muszewska A."/>
            <person name="Okrasinska A."/>
            <person name="Steczkiewicz K."/>
            <person name="Drgas O."/>
            <person name="Orlowska M."/>
            <person name="Perlinska-Lenart U."/>
            <person name="Aleksandrzak-Piekarczyk T."/>
            <person name="Szatraj K."/>
            <person name="Zielenkiewicz U."/>
            <person name="Pilsyk S."/>
            <person name="Malc E."/>
            <person name="Mieczkowski P."/>
            <person name="Kruszewska J.S."/>
            <person name="Biernat P."/>
            <person name="Pawlowska J."/>
        </authorList>
    </citation>
    <scope>NUCLEOTIDE SEQUENCE</scope>
    <source>
        <strain evidence="6">CBS 226.32</strain>
    </source>
</reference>
<feature type="coiled-coil region" evidence="4">
    <location>
        <begin position="109"/>
        <end position="143"/>
    </location>
</feature>
<keyword evidence="7" id="KW-1185">Reference proteome</keyword>
<dbReference type="GO" id="GO:0032456">
    <property type="term" value="P:endocytic recycling"/>
    <property type="evidence" value="ECO:0007669"/>
    <property type="project" value="TreeGrafter"/>
</dbReference>
<evidence type="ECO:0000256" key="4">
    <source>
        <dbReference type="SAM" id="Coils"/>
    </source>
</evidence>
<evidence type="ECO:0000259" key="5">
    <source>
        <dbReference type="Pfam" id="PF15469"/>
    </source>
</evidence>
<dbReference type="OrthoDB" id="203678at2759"/>
<feature type="domain" description="Exocyst complex component EXOC2/Sec5 N-terminal" evidence="5">
    <location>
        <begin position="48"/>
        <end position="268"/>
    </location>
</feature>
<comment type="caution">
    <text evidence="6">The sequence shown here is derived from an EMBL/GenBank/DDBJ whole genome shotgun (WGS) entry which is preliminary data.</text>
</comment>
<dbReference type="InterPro" id="IPR014812">
    <property type="entry name" value="Vps51"/>
</dbReference>
<dbReference type="GO" id="GO:0042147">
    <property type="term" value="P:retrograde transport, endosome to Golgi"/>
    <property type="evidence" value="ECO:0007669"/>
    <property type="project" value="UniProtKB-UniRule"/>
</dbReference>
<sequence>MTENNAPISNTRRATKPRERNSLLKKYYGIKDVATAFTVQSEEDARPFDLDGNTFNSSKYFGSLLKEKSLQGLIEKDNQLVGEIREIDGDMKTLVYENYNKFISATDTIRKMKSNVESMESEMSRLNENISNISKQSKTINEELGPNRQKIQQLSNVHNSLKRLQFIFELPNRLQHCLIKGKYGQAVKYYSKASKLLNHYQHMAAFKGIERDCNSIMEKVKAEVWTSMTDPNVTLQKIAEETKLLVLLGEDAHKLWKQYIDIQINMLKKKQARNANPASIQDLVAAFVMPLEDIVHHFDILFLTDTDSNNNYDDADGHSVANLNNQDKDQAKADLLLAIKPHLDKFFELATEFIELPLNVSLAAPLKQAEHLTNLKLLLLNQTPSLSSIAKIDDRIISLSSTWENNLIQGLLDSALAGLKERINKFTISLQKTSKNQDFDTDGIAGFIQDTQTWLLDHLIKSCLLPLKGCLDITNQETLARIQQGIKNVWQKLANRFENVHENSKLDKSSLQIIMLVGSRLCYDLADNGIFQMYSAFSSKFCKKKQENEKNSYRSPDMDVNIDPRVISDMNEMIECYLKTGQTLLNKQMMQEGYCISSRIQEAYLYKPTSVSVDQVSEIWHFCFNRLKYTERLVGTLYPQEQPALSSRGSIDDNNVESEYDYGGPYSRHMVPSTHSLATVSSIPETPTSTTKLGGNDMTLNMMNNIDKLFAERVDIYRKVDPSPIGVCASLILIILKTFLEVVREIQMDTVNYQQIQVDVEYVKRIIWPFVGDEKWATTMLQEVLSSIYTRCSSPISIGQDELALILTPQ</sequence>
<comment type="subcellular location">
    <subcellularLocation>
        <location evidence="3">Golgi apparatus</location>
        <location evidence="3">trans-Golgi network</location>
    </subcellularLocation>
</comment>
<dbReference type="Pfam" id="PF15469">
    <property type="entry name" value="Sec5"/>
    <property type="match status" value="1"/>
</dbReference>
<dbReference type="EMBL" id="JAEPRC010000622">
    <property type="protein sequence ID" value="KAG2193888.1"/>
    <property type="molecule type" value="Genomic_DNA"/>
</dbReference>
<dbReference type="GO" id="GO:0005829">
    <property type="term" value="C:cytosol"/>
    <property type="evidence" value="ECO:0007669"/>
    <property type="project" value="GOC"/>
</dbReference>
<gene>
    <name evidence="6" type="ORF">INT46_004352</name>
</gene>
<dbReference type="GO" id="GO:0006869">
    <property type="term" value="P:lipid transport"/>
    <property type="evidence" value="ECO:0007669"/>
    <property type="project" value="UniProtKB-UniRule"/>
</dbReference>
<keyword evidence="4" id="KW-0175">Coiled coil</keyword>
<comment type="similarity">
    <text evidence="1 3">Belongs to the VPS51 family.</text>
</comment>
<comment type="function">
    <text evidence="3">Acts as component of the GARP complex that is involved in retrograde transport from early and late endosomes to the trans-Golgi network (TGN).</text>
</comment>
<proteinExistence type="inferred from homology"/>
<name>A0A8H7QLR3_9FUNG</name>
<dbReference type="InterPro" id="IPR039481">
    <property type="entry name" value="EXOC2/Sec5_N_dom"/>
</dbReference>
<dbReference type="GO" id="GO:0000938">
    <property type="term" value="C:GARP complex"/>
    <property type="evidence" value="ECO:0007669"/>
    <property type="project" value="UniProtKB-UniRule"/>
</dbReference>
<dbReference type="PANTHER" id="PTHR15954">
    <property type="entry name" value="VACUOLAR PROTEIN SORTING-ASSOCIATED PROTEIN 51 HOMOLOG"/>
    <property type="match status" value="1"/>
</dbReference>
<evidence type="ECO:0000256" key="3">
    <source>
        <dbReference type="RuleBase" id="RU368010"/>
    </source>
</evidence>
<dbReference type="GO" id="GO:1990745">
    <property type="term" value="C:EARP complex"/>
    <property type="evidence" value="ECO:0007669"/>
    <property type="project" value="TreeGrafter"/>
</dbReference>
<keyword evidence="3" id="KW-0333">Golgi apparatus</keyword>